<dbReference type="GO" id="GO:0004335">
    <property type="term" value="F:galactokinase activity"/>
    <property type="evidence" value="ECO:0007669"/>
    <property type="project" value="TreeGrafter"/>
</dbReference>
<evidence type="ECO:0000259" key="6">
    <source>
        <dbReference type="Pfam" id="PF10509"/>
    </source>
</evidence>
<dbReference type="RefSeq" id="WP_106012453.1">
    <property type="nucleotide sequence ID" value="NZ_CP027226.1"/>
</dbReference>
<dbReference type="InterPro" id="IPR019539">
    <property type="entry name" value="GalKase_N"/>
</dbReference>
<dbReference type="GO" id="GO:0005524">
    <property type="term" value="F:ATP binding"/>
    <property type="evidence" value="ECO:0007669"/>
    <property type="project" value="UniProtKB-KW"/>
</dbReference>
<sequence length="429" mass="47870">MSKNILSLENTELVNKLEQLYGKDEATVELNLNKYQHLVDKFEERFELNENEIRFFSAPGRTEIAGNHVDHQLGNVIAASVDLDIVAACQARDDFKIQFISEAYNIVETIDLNDLEPQKQEIGKTPALIRGVAHAFNKRGYKIGGFNCYSTSKVAAGSGISSSAAFEILIATIFNYMYNEGKISPIEQATASQFAENVFFDKPSGLLDQTACAFGEVIAIDFSDKENPHVKQIDLDLADFGYEMVITKTDKGHSNLTHEYASIPNDMQAIAKHFSKTYLSEVNPEEFFQVVPELSQKFPQRAVLRAIHFFTEEERTAEQLKALQDKNFKRFLELVNESAHSSEVQLQNVLIPGNHEEQEAALALALSRKFFKDNNIEGACRIHGGGFGGTIQAYVPIEAVEDYVNTIEASFGKDACMIIHIRPVGGIEL</sequence>
<dbReference type="InterPro" id="IPR006206">
    <property type="entry name" value="Mevalonate/galactokinase"/>
</dbReference>
<dbReference type="EMBL" id="CP027226">
    <property type="protein sequence ID" value="AVM42495.1"/>
    <property type="molecule type" value="Genomic_DNA"/>
</dbReference>
<evidence type="ECO:0000256" key="3">
    <source>
        <dbReference type="ARBA" id="ARBA00022777"/>
    </source>
</evidence>
<dbReference type="Pfam" id="PF10509">
    <property type="entry name" value="GalKase_gal_bdg"/>
    <property type="match status" value="1"/>
</dbReference>
<dbReference type="InterPro" id="IPR020568">
    <property type="entry name" value="Ribosomal_Su5_D2-typ_SF"/>
</dbReference>
<keyword evidence="2" id="KW-0547">Nucleotide-binding</keyword>
<dbReference type="GO" id="GO:0005829">
    <property type="term" value="C:cytosol"/>
    <property type="evidence" value="ECO:0007669"/>
    <property type="project" value="TreeGrafter"/>
</dbReference>
<proteinExistence type="inferred from homology"/>
<gene>
    <name evidence="7" type="ORF">C5Q98_04360</name>
</gene>
<feature type="domain" description="GHMP kinase N-terminal" evidence="5">
    <location>
        <begin position="128"/>
        <end position="215"/>
    </location>
</feature>
<dbReference type="InterPro" id="IPR036554">
    <property type="entry name" value="GHMP_kinase_C_sf"/>
</dbReference>
<protein>
    <submittedName>
        <fullName evidence="7">Galactokinase</fullName>
    </submittedName>
</protein>
<evidence type="ECO:0000313" key="8">
    <source>
        <dbReference type="Proteomes" id="UP000237947"/>
    </source>
</evidence>
<dbReference type="KEGG" id="fsa:C5Q98_04360"/>
<dbReference type="GO" id="GO:0006012">
    <property type="term" value="P:galactose metabolic process"/>
    <property type="evidence" value="ECO:0007669"/>
    <property type="project" value="TreeGrafter"/>
</dbReference>
<dbReference type="PANTHER" id="PTHR10457:SF7">
    <property type="entry name" value="GALACTOKINASE-RELATED"/>
    <property type="match status" value="1"/>
</dbReference>
<keyword evidence="3 7" id="KW-0808">Transferase</keyword>
<dbReference type="AlphaFoldDB" id="A0A2S0KN79"/>
<keyword evidence="8" id="KW-1185">Reference proteome</keyword>
<organism evidence="7 8">
    <name type="scientific">Fastidiosipila sanguinis</name>
    <dbReference type="NCBI Taxonomy" id="236753"/>
    <lineage>
        <taxon>Bacteria</taxon>
        <taxon>Bacillati</taxon>
        <taxon>Bacillota</taxon>
        <taxon>Clostridia</taxon>
        <taxon>Eubacteriales</taxon>
        <taxon>Oscillospiraceae</taxon>
        <taxon>Fastidiosipila</taxon>
    </lineage>
</organism>
<accession>A0A2S0KN79</accession>
<comment type="similarity">
    <text evidence="1">Belongs to the GHMP kinase family. GalK subfamily.</text>
</comment>
<evidence type="ECO:0000256" key="2">
    <source>
        <dbReference type="ARBA" id="ARBA00022741"/>
    </source>
</evidence>
<reference evidence="8" key="1">
    <citation type="submission" date="2018-02" db="EMBL/GenBank/DDBJ databases">
        <authorList>
            <person name="Holder M.E."/>
            <person name="Ajami N.J."/>
            <person name="Petrosino J.F."/>
        </authorList>
    </citation>
    <scope>NUCLEOTIDE SEQUENCE [LARGE SCALE GENOMIC DNA]</scope>
    <source>
        <strain evidence="8">CCUG 47711</strain>
    </source>
</reference>
<feature type="domain" description="Galactokinase N-terminal" evidence="6">
    <location>
        <begin position="41"/>
        <end position="90"/>
    </location>
</feature>
<dbReference type="SUPFAM" id="SSF55060">
    <property type="entry name" value="GHMP Kinase, C-terminal domain"/>
    <property type="match status" value="1"/>
</dbReference>
<dbReference type="InterPro" id="IPR014721">
    <property type="entry name" value="Ribsml_uS5_D2-typ_fold_subgr"/>
</dbReference>
<dbReference type="Gene3D" id="3.30.230.10">
    <property type="match status" value="1"/>
</dbReference>
<dbReference type="InterPro" id="IPR006204">
    <property type="entry name" value="GHMP_kinase_N_dom"/>
</dbReference>
<keyword evidence="3 7" id="KW-0418">Kinase</keyword>
<dbReference type="OrthoDB" id="250531at2"/>
<evidence type="ECO:0000259" key="5">
    <source>
        <dbReference type="Pfam" id="PF00288"/>
    </source>
</evidence>
<dbReference type="SUPFAM" id="SSF54211">
    <property type="entry name" value="Ribosomal protein S5 domain 2-like"/>
    <property type="match status" value="1"/>
</dbReference>
<evidence type="ECO:0000313" key="7">
    <source>
        <dbReference type="EMBL" id="AVM42495.1"/>
    </source>
</evidence>
<dbReference type="Gene3D" id="3.30.70.890">
    <property type="entry name" value="GHMP kinase, C-terminal domain"/>
    <property type="match status" value="1"/>
</dbReference>
<dbReference type="PANTHER" id="PTHR10457">
    <property type="entry name" value="MEVALONATE KINASE/GALACTOKINASE"/>
    <property type="match status" value="1"/>
</dbReference>
<name>A0A2S0KN79_9FIRM</name>
<dbReference type="Proteomes" id="UP000237947">
    <property type="component" value="Chromosome"/>
</dbReference>
<keyword evidence="4" id="KW-0067">ATP-binding</keyword>
<dbReference type="PIRSF" id="PIRSF000530">
    <property type="entry name" value="Galactokinase"/>
    <property type="match status" value="1"/>
</dbReference>
<dbReference type="PRINTS" id="PR00959">
    <property type="entry name" value="MEVGALKINASE"/>
</dbReference>
<dbReference type="Pfam" id="PF00288">
    <property type="entry name" value="GHMP_kinases_N"/>
    <property type="match status" value="1"/>
</dbReference>
<evidence type="ECO:0000256" key="4">
    <source>
        <dbReference type="ARBA" id="ARBA00022840"/>
    </source>
</evidence>
<evidence type="ECO:0000256" key="1">
    <source>
        <dbReference type="ARBA" id="ARBA00006566"/>
    </source>
</evidence>